<proteinExistence type="predicted"/>
<sequence length="97" mass="10402">MRPEGEGTSIVYTAALRLPVEASLPGDEEYVVPAALHDSCADPLPCQLHSVQRGNRVQSAFRCVHVALSFKAGAQPGIRLGTRTEEKLNGPPPELLL</sequence>
<protein>
    <submittedName>
        <fullName evidence="1">Uncharacterized protein</fullName>
    </submittedName>
</protein>
<dbReference type="EMBL" id="JAQQAF010000002">
    <property type="protein sequence ID" value="KAJ8503737.1"/>
    <property type="molecule type" value="Genomic_DNA"/>
</dbReference>
<evidence type="ECO:0000313" key="1">
    <source>
        <dbReference type="EMBL" id="KAJ8503737.1"/>
    </source>
</evidence>
<keyword evidence="2" id="KW-1185">Reference proteome</keyword>
<dbReference type="Proteomes" id="UP001222027">
    <property type="component" value="Unassembled WGS sequence"/>
</dbReference>
<accession>A0AAV8Q6X8</accession>
<organism evidence="1 2">
    <name type="scientific">Ensete ventricosum</name>
    <name type="common">Abyssinian banana</name>
    <name type="synonym">Musa ensete</name>
    <dbReference type="NCBI Taxonomy" id="4639"/>
    <lineage>
        <taxon>Eukaryota</taxon>
        <taxon>Viridiplantae</taxon>
        <taxon>Streptophyta</taxon>
        <taxon>Embryophyta</taxon>
        <taxon>Tracheophyta</taxon>
        <taxon>Spermatophyta</taxon>
        <taxon>Magnoliopsida</taxon>
        <taxon>Liliopsida</taxon>
        <taxon>Zingiberales</taxon>
        <taxon>Musaceae</taxon>
        <taxon>Ensete</taxon>
    </lineage>
</organism>
<comment type="caution">
    <text evidence="1">The sequence shown here is derived from an EMBL/GenBank/DDBJ whole genome shotgun (WGS) entry which is preliminary data.</text>
</comment>
<name>A0AAV8Q6X8_ENSVE</name>
<evidence type="ECO:0000313" key="2">
    <source>
        <dbReference type="Proteomes" id="UP001222027"/>
    </source>
</evidence>
<gene>
    <name evidence="1" type="ORF">OPV22_004623</name>
</gene>
<reference evidence="1 2" key="1">
    <citation type="submission" date="2022-12" db="EMBL/GenBank/DDBJ databases">
        <title>Chromosome-scale assembly of the Ensete ventricosum genome.</title>
        <authorList>
            <person name="Dussert Y."/>
            <person name="Stocks J."/>
            <person name="Wendawek A."/>
            <person name="Woldeyes F."/>
            <person name="Nichols R.A."/>
            <person name="Borrell J.S."/>
        </authorList>
    </citation>
    <scope>NUCLEOTIDE SEQUENCE [LARGE SCALE GENOMIC DNA]</scope>
    <source>
        <strain evidence="2">cv. Maze</strain>
        <tissue evidence="1">Seeds</tissue>
    </source>
</reference>
<dbReference type="AlphaFoldDB" id="A0AAV8Q6X8"/>